<dbReference type="EMBL" id="LZYO01000300">
    <property type="protein sequence ID" value="ODH19951.1"/>
    <property type="molecule type" value="Genomic_DNA"/>
</dbReference>
<dbReference type="AlphaFoldDB" id="A0A1D2J8S6"/>
<name>A0A1D2J8S6_PARBR</name>
<proteinExistence type="predicted"/>
<evidence type="ECO:0000256" key="1">
    <source>
        <dbReference type="SAM" id="MobiDB-lite"/>
    </source>
</evidence>
<feature type="compositionally biased region" description="Pro residues" evidence="1">
    <location>
        <begin position="66"/>
        <end position="82"/>
    </location>
</feature>
<feature type="region of interest" description="Disordered" evidence="1">
    <location>
        <begin position="19"/>
        <end position="84"/>
    </location>
</feature>
<dbReference type="Proteomes" id="UP000242814">
    <property type="component" value="Unassembled WGS sequence"/>
</dbReference>
<evidence type="ECO:0000313" key="3">
    <source>
        <dbReference type="Proteomes" id="UP000242814"/>
    </source>
</evidence>
<dbReference type="VEuPathDB" id="FungiDB:PADG_11289"/>
<accession>A0A1D2J8S6</accession>
<evidence type="ECO:0000313" key="2">
    <source>
        <dbReference type="EMBL" id="ODH19951.1"/>
    </source>
</evidence>
<dbReference type="VEuPathDB" id="FungiDB:PABG_11676"/>
<reference evidence="2 3" key="1">
    <citation type="submission" date="2016-06" db="EMBL/GenBank/DDBJ databases">
        <authorList>
            <person name="Kjaerup R.B."/>
            <person name="Dalgaard T.S."/>
            <person name="Juul-Madsen H.R."/>
        </authorList>
    </citation>
    <scope>NUCLEOTIDE SEQUENCE [LARGE SCALE GENOMIC DNA]</scope>
    <source>
        <strain evidence="2 3">Pb300</strain>
    </source>
</reference>
<sequence length="157" mass="16570">MGLALDTRGRVLYLTVGSQSSGEPARALVGPRPHECPPVLGPWLQRPAPSQRLPACPLQSWAHAPNPNPQPQVPSPSAPPARPACSVHGAVLASSTTLLVPPPVPRQPVLCHTVLSTTLNNRSESARVLRDTRSTTNTHGHFCRINEAGSGWGKGLA</sequence>
<comment type="caution">
    <text evidence="2">The sequence shown here is derived from an EMBL/GenBank/DDBJ whole genome shotgun (WGS) entry which is preliminary data.</text>
</comment>
<gene>
    <name evidence="2" type="ORF">ACO22_06032</name>
</gene>
<organism evidence="2 3">
    <name type="scientific">Paracoccidioides brasiliensis</name>
    <dbReference type="NCBI Taxonomy" id="121759"/>
    <lineage>
        <taxon>Eukaryota</taxon>
        <taxon>Fungi</taxon>
        <taxon>Dikarya</taxon>
        <taxon>Ascomycota</taxon>
        <taxon>Pezizomycotina</taxon>
        <taxon>Eurotiomycetes</taxon>
        <taxon>Eurotiomycetidae</taxon>
        <taxon>Onygenales</taxon>
        <taxon>Ajellomycetaceae</taxon>
        <taxon>Paracoccidioides</taxon>
    </lineage>
</organism>
<protein>
    <submittedName>
        <fullName evidence="2">Uncharacterized protein</fullName>
    </submittedName>
</protein>